<evidence type="ECO:0000256" key="4">
    <source>
        <dbReference type="ARBA" id="ARBA00022448"/>
    </source>
</evidence>
<dbReference type="InterPro" id="IPR048680">
    <property type="entry name" value="COG4_N"/>
</dbReference>
<dbReference type="Pfam" id="PF20662">
    <property type="entry name" value="COG4_C"/>
    <property type="match status" value="1"/>
</dbReference>
<organism evidence="10 11">
    <name type="scientific">Priapulus caudatus</name>
    <name type="common">Priapulid worm</name>
    <dbReference type="NCBI Taxonomy" id="37621"/>
    <lineage>
        <taxon>Eukaryota</taxon>
        <taxon>Metazoa</taxon>
        <taxon>Ecdysozoa</taxon>
        <taxon>Scalidophora</taxon>
        <taxon>Priapulida</taxon>
        <taxon>Priapulimorpha</taxon>
        <taxon>Priapulimorphida</taxon>
        <taxon>Priapulidae</taxon>
        <taxon>Priapulus</taxon>
    </lineage>
</organism>
<dbReference type="Pfam" id="PF08318">
    <property type="entry name" value="COG4_m"/>
    <property type="match status" value="1"/>
</dbReference>
<keyword evidence="4" id="KW-0813">Transport</keyword>
<dbReference type="Gene3D" id="1.20.58.1970">
    <property type="match status" value="1"/>
</dbReference>
<evidence type="ECO:0000256" key="2">
    <source>
        <dbReference type="ARBA" id="ARBA00009215"/>
    </source>
</evidence>
<dbReference type="RefSeq" id="XP_014667760.1">
    <property type="nucleotide sequence ID" value="XM_014812274.1"/>
</dbReference>
<reference evidence="11" key="1">
    <citation type="submission" date="2025-08" db="UniProtKB">
        <authorList>
            <consortium name="RefSeq"/>
        </authorList>
    </citation>
    <scope>IDENTIFICATION</scope>
</reference>
<protein>
    <recommendedName>
        <fullName evidence="3">Conserved oligomeric Golgi complex subunit 4</fullName>
    </recommendedName>
    <alternativeName>
        <fullName evidence="8">Component of oligomeric Golgi complex 4</fullName>
    </alternativeName>
</protein>
<evidence type="ECO:0000259" key="9">
    <source>
        <dbReference type="SMART" id="SM00762"/>
    </source>
</evidence>
<dbReference type="InterPro" id="IPR013167">
    <property type="entry name" value="COG4_M"/>
</dbReference>
<evidence type="ECO:0000256" key="5">
    <source>
        <dbReference type="ARBA" id="ARBA00022927"/>
    </source>
</evidence>
<dbReference type="PANTHER" id="PTHR24016:SF0">
    <property type="entry name" value="CONSERVED OLIGOMERIC GOLGI COMPLEX SUBUNIT 4"/>
    <property type="match status" value="1"/>
</dbReference>
<dbReference type="Pfam" id="PF20663">
    <property type="entry name" value="COG4_N"/>
    <property type="match status" value="1"/>
</dbReference>
<dbReference type="PANTHER" id="PTHR24016">
    <property type="entry name" value="CONSERVED OLIGOMERIC GOLGI COMPLEX SUBUNIT 4"/>
    <property type="match status" value="1"/>
</dbReference>
<name>A0ABM1E6D9_PRICU</name>
<dbReference type="Proteomes" id="UP000695022">
    <property type="component" value="Unplaced"/>
</dbReference>
<evidence type="ECO:0000256" key="3">
    <source>
        <dbReference type="ARBA" id="ARBA00020975"/>
    </source>
</evidence>
<keyword evidence="6" id="KW-0333">Golgi apparatus</keyword>
<feature type="domain" description="COG4 transport protein middle alpha-helical bundle" evidence="9">
    <location>
        <begin position="176"/>
        <end position="485"/>
    </location>
</feature>
<evidence type="ECO:0000256" key="8">
    <source>
        <dbReference type="ARBA" id="ARBA00031340"/>
    </source>
</evidence>
<keyword evidence="7" id="KW-0472">Membrane</keyword>
<dbReference type="InterPro" id="IPR048684">
    <property type="entry name" value="COG4_C"/>
</dbReference>
<dbReference type="InterPro" id="IPR048682">
    <property type="entry name" value="COG4"/>
</dbReference>
<evidence type="ECO:0000313" key="10">
    <source>
        <dbReference type="Proteomes" id="UP000695022"/>
    </source>
</evidence>
<evidence type="ECO:0000256" key="1">
    <source>
        <dbReference type="ARBA" id="ARBA00004395"/>
    </source>
</evidence>
<accession>A0ABM1E6D9</accession>
<gene>
    <name evidence="11" type="primary">LOC106809263</name>
</gene>
<sequence length="760" mass="83656">MAAALTNPSTDGISVEKMTEYADMRAAYEQLCRSEDEIDVELDTLLAQQHDLAAKLSRLDQLLPGLSLLDADSRQLANMIGFTSTLADNVSSKVRQLDVAKRRVNESLSRVDDILDLKFCTDGVQMALQVEDYEQAAAHIHRFLGLDESALRDAAAAGDDDDAGEGGQLDAAFALLHAATRDLVALVRREFDDAVAVGDVASVERFFKIFPLLGLHDEGLRRFSGFLREKIAATARANLEAALGADPAGPRAGVLYTDALTLLLEGVARVVEIHQPLVETYYGPGRVLTFVADLQEEVDVQACRVIDEFRRARAFDHKCALVLQVAPRSSPGERLDPRELDVVLAEATLLNARAELYLRFVRRRAASDIDAAVATHEERHRQMSSRLDDLIGRCALARAMQELLGRYVSLEEYFMRESVAKAVAMDAPDDDGRTSSVVDDVFFVVSKCVRRAASSGAVDVVCALLNLARAVVETEYGDVLRARLRAGFPSGLLDLQQAYSVLHASLQQGKLSDADEGRVRFLVTLNDVAVSGEHLRTLRASLEAEFTARLSHAGERERAKLASCLTDLAAAEARFAETLEFGVEQAHRSAVRPRLKPWVEVFTYVSHDISEAEFSEYEANDPFVQGLVVNIESLLTSFRAPLLPANYDRLVAALVIDVAAMLEGAVLASRFNRLGGVQFDRELRALTGYLASASTWSGRERFARLSQIATILNLERVAEILDYWGANAGALTWRLTPGEVRQVLALRTDFRIEDIKRLKL</sequence>
<keyword evidence="5" id="KW-0653">Protein transport</keyword>
<dbReference type="SMART" id="SM00762">
    <property type="entry name" value="Cog4"/>
    <property type="match status" value="1"/>
</dbReference>
<keyword evidence="10" id="KW-1185">Reference proteome</keyword>
<evidence type="ECO:0000313" key="11">
    <source>
        <dbReference type="RefSeq" id="XP_014667760.1"/>
    </source>
</evidence>
<evidence type="ECO:0000256" key="6">
    <source>
        <dbReference type="ARBA" id="ARBA00023034"/>
    </source>
</evidence>
<comment type="subcellular location">
    <subcellularLocation>
        <location evidence="1">Golgi apparatus membrane</location>
        <topology evidence="1">Peripheral membrane protein</topology>
    </subcellularLocation>
</comment>
<dbReference type="GeneID" id="106809263"/>
<evidence type="ECO:0000256" key="7">
    <source>
        <dbReference type="ARBA" id="ARBA00023136"/>
    </source>
</evidence>
<comment type="similarity">
    <text evidence="2">Belongs to the COG4 family.</text>
</comment>
<proteinExistence type="inferred from homology"/>
<dbReference type="Gene3D" id="1.10.287.1060">
    <property type="entry name" value="ESAT-6-like"/>
    <property type="match status" value="1"/>
</dbReference>